<reference evidence="8 9" key="1">
    <citation type="journal article" date="2013" name="ISME J.">
        <title>Metabolic model for the filamentous 'Candidatus Microthrix parvicella' based on genomic and metagenomic analyses.</title>
        <authorList>
            <person name="Jon McIlroy S."/>
            <person name="Kristiansen R."/>
            <person name="Albertsen M."/>
            <person name="Michael Karst S."/>
            <person name="Rossetti S."/>
            <person name="Lund Nielsen J."/>
            <person name="Tandoi V."/>
            <person name="James Seviour R."/>
            <person name="Nielsen P.H."/>
        </authorList>
    </citation>
    <scope>NUCLEOTIDE SEQUENCE [LARGE SCALE GENOMIC DNA]</scope>
    <source>
        <strain evidence="8 9">RN1</strain>
    </source>
</reference>
<feature type="domain" description="RNA polymerase sigma-70" evidence="6">
    <location>
        <begin position="62"/>
        <end position="75"/>
    </location>
</feature>
<evidence type="ECO:0000313" key="8">
    <source>
        <dbReference type="EMBL" id="CCM64064.1"/>
    </source>
</evidence>
<sequence>MSIAGPDGRPVSESELGDLWRQYRDEGIRWQRDRLIEHYAAVVKYVAGRLAAGLPRNVEVGDLVSAGMFGLIEAVERFEPERGFKFETFAIPRIRGAMTDELRSMDWVPRSVRTKARKIEERSGHLQAKMGRAPSDEELAEALSWTEGQLNHAQSQISTAGLVALDELTGPGGDELEMTDDSRSPLVYMDLVSERQLLVEAFAAAGEREREVMGMYYIEGLTMAQVGGVLGVTESRVCQIHAKAVVGLRSRFHTLGNAHL</sequence>
<gene>
    <name evidence="8" type="ORF">BN381_330049</name>
</gene>
<keyword evidence="1 5" id="KW-0805">Transcription regulation</keyword>
<keyword evidence="9" id="KW-1185">Reference proteome</keyword>
<dbReference type="PANTHER" id="PTHR30385:SF7">
    <property type="entry name" value="RNA POLYMERASE SIGMA FACTOR FLIA"/>
    <property type="match status" value="1"/>
</dbReference>
<dbReference type="GO" id="GO:0003677">
    <property type="term" value="F:DNA binding"/>
    <property type="evidence" value="ECO:0007669"/>
    <property type="project" value="UniProtKB-KW"/>
</dbReference>
<dbReference type="SUPFAM" id="SSF88659">
    <property type="entry name" value="Sigma3 and sigma4 domains of RNA polymerase sigma factors"/>
    <property type="match status" value="2"/>
</dbReference>
<dbReference type="PIRSF" id="PIRSF000770">
    <property type="entry name" value="RNA_pol_sigma-SigE/K"/>
    <property type="match status" value="1"/>
</dbReference>
<dbReference type="PROSITE" id="PS00715">
    <property type="entry name" value="SIGMA70_1"/>
    <property type="match status" value="1"/>
</dbReference>
<dbReference type="Proteomes" id="UP000018291">
    <property type="component" value="Unassembled WGS sequence"/>
</dbReference>
<dbReference type="PRINTS" id="PR00046">
    <property type="entry name" value="SIGMA70FCT"/>
</dbReference>
<comment type="caution">
    <text evidence="8">The sequence shown here is derived from an EMBL/GenBank/DDBJ whole genome shotgun (WGS) entry which is preliminary data.</text>
</comment>
<evidence type="ECO:0000256" key="1">
    <source>
        <dbReference type="ARBA" id="ARBA00023015"/>
    </source>
</evidence>
<dbReference type="EMBL" id="CANL01000027">
    <property type="protein sequence ID" value="CCM64064.1"/>
    <property type="molecule type" value="Genomic_DNA"/>
</dbReference>
<dbReference type="PANTHER" id="PTHR30385">
    <property type="entry name" value="SIGMA FACTOR F FLAGELLAR"/>
    <property type="match status" value="1"/>
</dbReference>
<dbReference type="NCBIfam" id="TIGR02479">
    <property type="entry name" value="FliA_WhiG"/>
    <property type="match status" value="1"/>
</dbReference>
<dbReference type="AlphaFoldDB" id="R4YZH5"/>
<dbReference type="InterPro" id="IPR007624">
    <property type="entry name" value="RNA_pol_sigma70_r3"/>
</dbReference>
<dbReference type="InterPro" id="IPR000943">
    <property type="entry name" value="RNA_pol_sigma70"/>
</dbReference>
<evidence type="ECO:0000256" key="5">
    <source>
        <dbReference type="RuleBase" id="RU362124"/>
    </source>
</evidence>
<dbReference type="InterPro" id="IPR013324">
    <property type="entry name" value="RNA_pol_sigma_r3/r4-like"/>
</dbReference>
<dbReference type="Pfam" id="PF04545">
    <property type="entry name" value="Sigma70_r4"/>
    <property type="match status" value="1"/>
</dbReference>
<evidence type="ECO:0000259" key="6">
    <source>
        <dbReference type="PROSITE" id="PS00715"/>
    </source>
</evidence>
<dbReference type="InterPro" id="IPR014284">
    <property type="entry name" value="RNA_pol_sigma-70_dom"/>
</dbReference>
<dbReference type="Pfam" id="PF04542">
    <property type="entry name" value="Sigma70_r2"/>
    <property type="match status" value="1"/>
</dbReference>
<dbReference type="PROSITE" id="PS00716">
    <property type="entry name" value="SIGMA70_2"/>
    <property type="match status" value="1"/>
</dbReference>
<organism evidence="8 9">
    <name type="scientific">Candidatus Neomicrothrix parvicella RN1</name>
    <dbReference type="NCBI Taxonomy" id="1229780"/>
    <lineage>
        <taxon>Bacteria</taxon>
        <taxon>Bacillati</taxon>
        <taxon>Actinomycetota</taxon>
        <taxon>Acidimicrobiia</taxon>
        <taxon>Acidimicrobiales</taxon>
        <taxon>Microthrixaceae</taxon>
        <taxon>Candidatus Neomicrothrix</taxon>
    </lineage>
</organism>
<dbReference type="eggNOG" id="COG1191">
    <property type="taxonomic scope" value="Bacteria"/>
</dbReference>
<dbReference type="CDD" id="cd06171">
    <property type="entry name" value="Sigma70_r4"/>
    <property type="match status" value="1"/>
</dbReference>
<keyword evidence="4 5" id="KW-0804">Transcription</keyword>
<proteinExistence type="inferred from homology"/>
<dbReference type="GO" id="GO:0016987">
    <property type="term" value="F:sigma factor activity"/>
    <property type="evidence" value="ECO:0007669"/>
    <property type="project" value="UniProtKB-KW"/>
</dbReference>
<dbReference type="Pfam" id="PF04539">
    <property type="entry name" value="Sigma70_r3"/>
    <property type="match status" value="1"/>
</dbReference>
<dbReference type="InterPro" id="IPR007630">
    <property type="entry name" value="RNA_pol_sigma70_r4"/>
</dbReference>
<dbReference type="Gene3D" id="1.20.140.160">
    <property type="match status" value="1"/>
</dbReference>
<name>R4YZH5_9ACTN</name>
<comment type="function">
    <text evidence="5">Sigma factors are initiation factors that promote the attachment of RNA polymerase to specific initiation sites and are then released.</text>
</comment>
<dbReference type="InterPro" id="IPR013325">
    <property type="entry name" value="RNA_pol_sigma_r2"/>
</dbReference>
<evidence type="ECO:0000256" key="2">
    <source>
        <dbReference type="ARBA" id="ARBA00023082"/>
    </source>
</evidence>
<dbReference type="STRING" id="1229780.BN381_330049"/>
<evidence type="ECO:0000256" key="4">
    <source>
        <dbReference type="ARBA" id="ARBA00023163"/>
    </source>
</evidence>
<dbReference type="InterPro" id="IPR012845">
    <property type="entry name" value="RNA_pol_sigma_FliA_WhiG"/>
</dbReference>
<evidence type="ECO:0000256" key="3">
    <source>
        <dbReference type="ARBA" id="ARBA00023125"/>
    </source>
</evidence>
<dbReference type="GO" id="GO:0003899">
    <property type="term" value="F:DNA-directed RNA polymerase activity"/>
    <property type="evidence" value="ECO:0007669"/>
    <property type="project" value="InterPro"/>
</dbReference>
<comment type="similarity">
    <text evidence="5">Belongs to the sigma-70 factor family.</text>
</comment>
<dbReference type="GO" id="GO:0006352">
    <property type="term" value="P:DNA-templated transcription initiation"/>
    <property type="evidence" value="ECO:0007669"/>
    <property type="project" value="InterPro"/>
</dbReference>
<dbReference type="Gene3D" id="1.10.1740.10">
    <property type="match status" value="1"/>
</dbReference>
<dbReference type="SUPFAM" id="SSF88946">
    <property type="entry name" value="Sigma2 domain of RNA polymerase sigma factors"/>
    <property type="match status" value="1"/>
</dbReference>
<feature type="domain" description="RNA polymerase sigma-70" evidence="7">
    <location>
        <begin position="222"/>
        <end position="248"/>
    </location>
</feature>
<protein>
    <recommendedName>
        <fullName evidence="5">RNA polymerase sigma factor</fullName>
    </recommendedName>
</protein>
<accession>R4YZH5</accession>
<dbReference type="HOGENOM" id="CLU_014793_8_1_11"/>
<dbReference type="NCBIfam" id="NF005413">
    <property type="entry name" value="PRK06986.1"/>
    <property type="match status" value="1"/>
</dbReference>
<dbReference type="InterPro" id="IPR007627">
    <property type="entry name" value="RNA_pol_sigma70_r2"/>
</dbReference>
<keyword evidence="3 5" id="KW-0238">DNA-binding</keyword>
<dbReference type="NCBIfam" id="TIGR02937">
    <property type="entry name" value="sigma70-ECF"/>
    <property type="match status" value="1"/>
</dbReference>
<keyword evidence="2 5" id="KW-0731">Sigma factor</keyword>
<evidence type="ECO:0000259" key="7">
    <source>
        <dbReference type="PROSITE" id="PS00716"/>
    </source>
</evidence>
<evidence type="ECO:0000313" key="9">
    <source>
        <dbReference type="Proteomes" id="UP000018291"/>
    </source>
</evidence>